<dbReference type="AlphaFoldDB" id="A0AAD1RBK5"/>
<reference evidence="1" key="1">
    <citation type="submission" date="2022-03" db="EMBL/GenBank/DDBJ databases">
        <authorList>
            <person name="Alioto T."/>
            <person name="Alioto T."/>
            <person name="Gomez Garrido J."/>
        </authorList>
    </citation>
    <scope>NUCLEOTIDE SEQUENCE</scope>
</reference>
<sequence length="105" mass="11928">MADPEGTQESATDPLRRWIEAFNSTFDHICEKWLRIQTRTVQVTPVADIPLPVGTVDSSSLSGLGTLRGHYHERSRRTRETPQQDPSWDFALNTVDIVLYMVIMA</sequence>
<evidence type="ECO:0000313" key="1">
    <source>
        <dbReference type="EMBL" id="CAH2247614.1"/>
    </source>
</evidence>
<evidence type="ECO:0000313" key="2">
    <source>
        <dbReference type="Proteomes" id="UP001295444"/>
    </source>
</evidence>
<protein>
    <submittedName>
        <fullName evidence="1">Uncharacterized protein</fullName>
    </submittedName>
</protein>
<accession>A0AAD1RBK5</accession>
<dbReference type="Proteomes" id="UP001295444">
    <property type="component" value="Chromosome 02"/>
</dbReference>
<gene>
    <name evidence="1" type="ORF">PECUL_23A036706</name>
</gene>
<name>A0AAD1RBK5_PELCU</name>
<dbReference type="EMBL" id="OW240913">
    <property type="protein sequence ID" value="CAH2247614.1"/>
    <property type="molecule type" value="Genomic_DNA"/>
</dbReference>
<proteinExistence type="predicted"/>
<keyword evidence="2" id="KW-1185">Reference proteome</keyword>
<organism evidence="1 2">
    <name type="scientific">Pelobates cultripes</name>
    <name type="common">Western spadefoot toad</name>
    <dbReference type="NCBI Taxonomy" id="61616"/>
    <lineage>
        <taxon>Eukaryota</taxon>
        <taxon>Metazoa</taxon>
        <taxon>Chordata</taxon>
        <taxon>Craniata</taxon>
        <taxon>Vertebrata</taxon>
        <taxon>Euteleostomi</taxon>
        <taxon>Amphibia</taxon>
        <taxon>Batrachia</taxon>
        <taxon>Anura</taxon>
        <taxon>Pelobatoidea</taxon>
        <taxon>Pelobatidae</taxon>
        <taxon>Pelobates</taxon>
    </lineage>
</organism>